<reference evidence="2" key="1">
    <citation type="journal article" date="2014" name="Int. J. Syst. Evol. Microbiol.">
        <title>Complete genome sequence of Corynebacterium casei LMG S-19264T (=DSM 44701T), isolated from a smear-ripened cheese.</title>
        <authorList>
            <consortium name="US DOE Joint Genome Institute (JGI-PGF)"/>
            <person name="Walter F."/>
            <person name="Albersmeier A."/>
            <person name="Kalinowski J."/>
            <person name="Ruckert C."/>
        </authorList>
    </citation>
    <scope>NUCLEOTIDE SEQUENCE</scope>
    <source>
        <strain evidence="2">CGMCC 4.7201</strain>
    </source>
</reference>
<dbReference type="EMBL" id="BMMS01000006">
    <property type="protein sequence ID" value="GGO85116.1"/>
    <property type="molecule type" value="Genomic_DNA"/>
</dbReference>
<comment type="caution">
    <text evidence="2">The sequence shown here is derived from an EMBL/GenBank/DDBJ whole genome shotgun (WGS) entry which is preliminary data.</text>
</comment>
<name>A0A918DVZ1_9ACTN</name>
<feature type="region of interest" description="Disordered" evidence="1">
    <location>
        <begin position="1"/>
        <end position="73"/>
    </location>
</feature>
<accession>A0A918DVZ1</accession>
<keyword evidence="3" id="KW-1185">Reference proteome</keyword>
<proteinExistence type="predicted"/>
<organism evidence="2 3">
    <name type="scientific">Wenjunlia tyrosinilytica</name>
    <dbReference type="NCBI Taxonomy" id="1544741"/>
    <lineage>
        <taxon>Bacteria</taxon>
        <taxon>Bacillati</taxon>
        <taxon>Actinomycetota</taxon>
        <taxon>Actinomycetes</taxon>
        <taxon>Kitasatosporales</taxon>
        <taxon>Streptomycetaceae</taxon>
        <taxon>Wenjunlia</taxon>
    </lineage>
</organism>
<reference evidence="2" key="2">
    <citation type="submission" date="2020-09" db="EMBL/GenBank/DDBJ databases">
        <authorList>
            <person name="Sun Q."/>
            <person name="Zhou Y."/>
        </authorList>
    </citation>
    <scope>NUCLEOTIDE SEQUENCE</scope>
    <source>
        <strain evidence="2">CGMCC 4.7201</strain>
    </source>
</reference>
<sequence>MWSGQSLTGAEAPGVGPELRSSPGAPQPASTAATAAVTSNAQAARARRGADMVDNGGMIPSKPSRGADGGVVPKHGRRAAAVVLLHNLASTAIPDI</sequence>
<feature type="compositionally biased region" description="Low complexity" evidence="1">
    <location>
        <begin position="27"/>
        <end position="44"/>
    </location>
</feature>
<dbReference type="AlphaFoldDB" id="A0A918DVZ1"/>
<evidence type="ECO:0000256" key="1">
    <source>
        <dbReference type="SAM" id="MobiDB-lite"/>
    </source>
</evidence>
<protein>
    <submittedName>
        <fullName evidence="2">Uncharacterized protein</fullName>
    </submittedName>
</protein>
<dbReference type="Proteomes" id="UP000641932">
    <property type="component" value="Unassembled WGS sequence"/>
</dbReference>
<gene>
    <name evidence="2" type="ORF">GCM10012280_18160</name>
</gene>
<evidence type="ECO:0000313" key="2">
    <source>
        <dbReference type="EMBL" id="GGO85116.1"/>
    </source>
</evidence>
<evidence type="ECO:0000313" key="3">
    <source>
        <dbReference type="Proteomes" id="UP000641932"/>
    </source>
</evidence>